<dbReference type="Proteomes" id="UP001165685">
    <property type="component" value="Unassembled WGS sequence"/>
</dbReference>
<evidence type="ECO:0000313" key="9">
    <source>
        <dbReference type="Proteomes" id="UP001165685"/>
    </source>
</evidence>
<dbReference type="Gene3D" id="3.50.30.60">
    <property type="entry name" value="LD-carboxypeptidase A C-terminal domain-like"/>
    <property type="match status" value="1"/>
</dbReference>
<evidence type="ECO:0000313" key="8">
    <source>
        <dbReference type="EMBL" id="MDA2808734.1"/>
    </source>
</evidence>
<evidence type="ECO:0000259" key="6">
    <source>
        <dbReference type="Pfam" id="PF02016"/>
    </source>
</evidence>
<proteinExistence type="inferred from homology"/>
<evidence type="ECO:0000259" key="7">
    <source>
        <dbReference type="Pfam" id="PF17676"/>
    </source>
</evidence>
<comment type="caution">
    <text evidence="8">The sequence shown here is derived from an EMBL/GenBank/DDBJ whole genome shotgun (WGS) entry which is preliminary data.</text>
</comment>
<dbReference type="InterPro" id="IPR029062">
    <property type="entry name" value="Class_I_gatase-like"/>
</dbReference>
<dbReference type="RefSeq" id="WP_270681322.1">
    <property type="nucleotide sequence ID" value="NZ_JAQFWP010000101.1"/>
</dbReference>
<accession>A0ABT4TVK5</accession>
<evidence type="ECO:0000256" key="5">
    <source>
        <dbReference type="ARBA" id="ARBA00022825"/>
    </source>
</evidence>
<evidence type="ECO:0000256" key="1">
    <source>
        <dbReference type="ARBA" id="ARBA00010233"/>
    </source>
</evidence>
<reference evidence="8" key="1">
    <citation type="submission" date="2023-01" db="EMBL/GenBank/DDBJ databases">
        <title>Draft genome sequence of Nocardiopsis sp. LSu2-4 isolated from halophytes.</title>
        <authorList>
            <person name="Duangmal K."/>
            <person name="Chantavorakit T."/>
        </authorList>
    </citation>
    <scope>NUCLEOTIDE SEQUENCE</scope>
    <source>
        <strain evidence="8">LSu2-4</strain>
    </source>
</reference>
<feature type="domain" description="LD-carboxypeptidase C-terminal" evidence="7">
    <location>
        <begin position="178"/>
        <end position="291"/>
    </location>
</feature>
<dbReference type="Pfam" id="PF02016">
    <property type="entry name" value="Peptidase_S66"/>
    <property type="match status" value="1"/>
</dbReference>
<dbReference type="EMBL" id="JAQFWP010000101">
    <property type="protein sequence ID" value="MDA2808734.1"/>
    <property type="molecule type" value="Genomic_DNA"/>
</dbReference>
<keyword evidence="4" id="KW-0378">Hydrolase</keyword>
<comment type="similarity">
    <text evidence="1">Belongs to the peptidase S66 family.</text>
</comment>
<dbReference type="SUPFAM" id="SSF52317">
    <property type="entry name" value="Class I glutamine amidotransferase-like"/>
    <property type="match status" value="1"/>
</dbReference>
<evidence type="ECO:0000256" key="2">
    <source>
        <dbReference type="ARBA" id="ARBA00022645"/>
    </source>
</evidence>
<dbReference type="InterPro" id="IPR040449">
    <property type="entry name" value="Peptidase_S66_N"/>
</dbReference>
<organism evidence="8 9">
    <name type="scientific">Nocardiopsis suaedae</name>
    <dbReference type="NCBI Taxonomy" id="3018444"/>
    <lineage>
        <taxon>Bacteria</taxon>
        <taxon>Bacillati</taxon>
        <taxon>Actinomycetota</taxon>
        <taxon>Actinomycetes</taxon>
        <taxon>Streptosporangiales</taxon>
        <taxon>Nocardiopsidaceae</taxon>
        <taxon>Nocardiopsis</taxon>
    </lineage>
</organism>
<dbReference type="PANTHER" id="PTHR30237">
    <property type="entry name" value="MURAMOYLTETRAPEPTIDE CARBOXYPEPTIDASE"/>
    <property type="match status" value="1"/>
</dbReference>
<evidence type="ECO:0000256" key="3">
    <source>
        <dbReference type="ARBA" id="ARBA00022670"/>
    </source>
</evidence>
<feature type="domain" description="LD-carboxypeptidase N-terminal" evidence="6">
    <location>
        <begin position="15"/>
        <end position="135"/>
    </location>
</feature>
<dbReference type="SUPFAM" id="SSF141986">
    <property type="entry name" value="LD-carboxypeptidase A C-terminal domain-like"/>
    <property type="match status" value="1"/>
</dbReference>
<dbReference type="InterPro" id="IPR040921">
    <property type="entry name" value="Peptidase_S66C"/>
</dbReference>
<dbReference type="InterPro" id="IPR003507">
    <property type="entry name" value="S66_fam"/>
</dbReference>
<gene>
    <name evidence="8" type="ORF">O4U47_29785</name>
</gene>
<dbReference type="CDD" id="cd07025">
    <property type="entry name" value="Peptidase_S66"/>
    <property type="match status" value="1"/>
</dbReference>
<dbReference type="PIRSF" id="PIRSF028757">
    <property type="entry name" value="LD-carboxypeptidase"/>
    <property type="match status" value="1"/>
</dbReference>
<keyword evidence="2" id="KW-0121">Carboxypeptidase</keyword>
<keyword evidence="3" id="KW-0645">Protease</keyword>
<keyword evidence="5" id="KW-0720">Serine protease</keyword>
<evidence type="ECO:0000256" key="4">
    <source>
        <dbReference type="ARBA" id="ARBA00022801"/>
    </source>
</evidence>
<dbReference type="InterPro" id="IPR027478">
    <property type="entry name" value="LdcA_N"/>
</dbReference>
<keyword evidence="9" id="KW-1185">Reference proteome</keyword>
<sequence>MSGRRPPRLRAGDTVALVAPCSPAPEEELAAALPVIEAWGVRAEVRPHARGRHPVFGYLAGTDADRAADLQEALLAPDVAAVVCVRGGDGAHRTLDLLDYEALRGAPPKAFVGFSDVTALHEAFAEELDLVTVHGPGAGYFGGDPVAAEDLRATLFEPESRVRIAPPGVRTLVGGTARGRLMGGNLSLLADSLATPHFRASAKGGLLLLEDVKEDVSRMDRMVTQLLRSGWMNGVAGVLLGSWGKCTPDEETIRAMMRERLAPLGVPVADGFGFGHIPAQTTVPLGMTATLDADAGTLVLDEPALV</sequence>
<dbReference type="PANTHER" id="PTHR30237:SF2">
    <property type="entry name" value="MUREIN TETRAPEPTIDE CARBOXYPEPTIDASE"/>
    <property type="match status" value="1"/>
</dbReference>
<name>A0ABT4TVK5_9ACTN</name>
<dbReference type="Pfam" id="PF17676">
    <property type="entry name" value="Peptidase_S66C"/>
    <property type="match status" value="1"/>
</dbReference>
<protein>
    <submittedName>
        <fullName evidence="8">LD-carboxypeptidase</fullName>
    </submittedName>
</protein>
<dbReference type="Gene3D" id="3.40.50.10740">
    <property type="entry name" value="Class I glutamine amidotransferase-like"/>
    <property type="match status" value="1"/>
</dbReference>
<dbReference type="InterPro" id="IPR027461">
    <property type="entry name" value="Carboxypeptidase_A_C_sf"/>
</dbReference>